<organism evidence="1 2">
    <name type="scientific">Camellia lanceoleosa</name>
    <dbReference type="NCBI Taxonomy" id="1840588"/>
    <lineage>
        <taxon>Eukaryota</taxon>
        <taxon>Viridiplantae</taxon>
        <taxon>Streptophyta</taxon>
        <taxon>Embryophyta</taxon>
        <taxon>Tracheophyta</taxon>
        <taxon>Spermatophyta</taxon>
        <taxon>Magnoliopsida</taxon>
        <taxon>eudicotyledons</taxon>
        <taxon>Gunneridae</taxon>
        <taxon>Pentapetalae</taxon>
        <taxon>asterids</taxon>
        <taxon>Ericales</taxon>
        <taxon>Theaceae</taxon>
        <taxon>Camellia</taxon>
    </lineage>
</organism>
<accession>A0ACC0HV70</accession>
<dbReference type="Proteomes" id="UP001060215">
    <property type="component" value="Chromosome 4"/>
</dbReference>
<evidence type="ECO:0000313" key="1">
    <source>
        <dbReference type="EMBL" id="KAI8016392.1"/>
    </source>
</evidence>
<keyword evidence="2" id="KW-1185">Reference proteome</keyword>
<dbReference type="EMBL" id="CM045761">
    <property type="protein sequence ID" value="KAI8016392.1"/>
    <property type="molecule type" value="Genomic_DNA"/>
</dbReference>
<evidence type="ECO:0000313" key="2">
    <source>
        <dbReference type="Proteomes" id="UP001060215"/>
    </source>
</evidence>
<reference evidence="1 2" key="1">
    <citation type="journal article" date="2022" name="Plant J.">
        <title>Chromosome-level genome of Camellia lanceoleosa provides a valuable resource for understanding genome evolution and self-incompatibility.</title>
        <authorList>
            <person name="Gong W."/>
            <person name="Xiao S."/>
            <person name="Wang L."/>
            <person name="Liao Z."/>
            <person name="Chang Y."/>
            <person name="Mo W."/>
            <person name="Hu G."/>
            <person name="Li W."/>
            <person name="Zhao G."/>
            <person name="Zhu H."/>
            <person name="Hu X."/>
            <person name="Ji K."/>
            <person name="Xiang X."/>
            <person name="Song Q."/>
            <person name="Yuan D."/>
            <person name="Jin S."/>
            <person name="Zhang L."/>
        </authorList>
    </citation>
    <scope>NUCLEOTIDE SEQUENCE [LARGE SCALE GENOMIC DNA]</scope>
    <source>
        <strain evidence="1">SQ_2022a</strain>
    </source>
</reference>
<name>A0ACC0HV70_9ERIC</name>
<gene>
    <name evidence="1" type="ORF">LOK49_LG05G00801</name>
</gene>
<proteinExistence type="predicted"/>
<sequence>MTVQHNAYDQDPYAKEFGIKISEKLASVEARVLPAPWTVQHNAYDQDPYAKEFGIKISEKLASVEARVLPAPWVSYCRT</sequence>
<comment type="caution">
    <text evidence="1">The sequence shown here is derived from an EMBL/GenBank/DDBJ whole genome shotgun (WGS) entry which is preliminary data.</text>
</comment>
<protein>
    <submittedName>
        <fullName evidence="1">Protein argonaute 10</fullName>
    </submittedName>
</protein>